<feature type="compositionally biased region" description="Acidic residues" evidence="1">
    <location>
        <begin position="303"/>
        <end position="315"/>
    </location>
</feature>
<name>A0ABQ7NMV3_BRACM</name>
<feature type="region of interest" description="Disordered" evidence="1">
    <location>
        <begin position="196"/>
        <end position="221"/>
    </location>
</feature>
<feature type="region of interest" description="Disordered" evidence="1">
    <location>
        <begin position="1"/>
        <end position="141"/>
    </location>
</feature>
<dbReference type="Proteomes" id="UP000823674">
    <property type="component" value="Chromosome A02"/>
</dbReference>
<feature type="compositionally biased region" description="Polar residues" evidence="1">
    <location>
        <begin position="132"/>
        <end position="141"/>
    </location>
</feature>
<keyword evidence="3" id="KW-1185">Reference proteome</keyword>
<proteinExistence type="predicted"/>
<feature type="compositionally biased region" description="Low complexity" evidence="1">
    <location>
        <begin position="275"/>
        <end position="302"/>
    </location>
</feature>
<accession>A0ABQ7NMV3</accession>
<organism evidence="2 3">
    <name type="scientific">Brassica rapa subsp. trilocularis</name>
    <dbReference type="NCBI Taxonomy" id="1813537"/>
    <lineage>
        <taxon>Eukaryota</taxon>
        <taxon>Viridiplantae</taxon>
        <taxon>Streptophyta</taxon>
        <taxon>Embryophyta</taxon>
        <taxon>Tracheophyta</taxon>
        <taxon>Spermatophyta</taxon>
        <taxon>Magnoliopsida</taxon>
        <taxon>eudicotyledons</taxon>
        <taxon>Gunneridae</taxon>
        <taxon>Pentapetalae</taxon>
        <taxon>rosids</taxon>
        <taxon>malvids</taxon>
        <taxon>Brassicales</taxon>
        <taxon>Brassicaceae</taxon>
        <taxon>Brassiceae</taxon>
        <taxon>Brassica</taxon>
    </lineage>
</organism>
<dbReference type="EMBL" id="JADBGQ010000002">
    <property type="protein sequence ID" value="KAG5412208.1"/>
    <property type="molecule type" value="Genomic_DNA"/>
</dbReference>
<feature type="non-terminal residue" evidence="2">
    <location>
        <position position="1"/>
    </location>
</feature>
<feature type="non-terminal residue" evidence="2">
    <location>
        <position position="315"/>
    </location>
</feature>
<evidence type="ECO:0000313" key="3">
    <source>
        <dbReference type="Proteomes" id="UP000823674"/>
    </source>
</evidence>
<feature type="region of interest" description="Disordered" evidence="1">
    <location>
        <begin position="258"/>
        <end position="315"/>
    </location>
</feature>
<evidence type="ECO:0000256" key="1">
    <source>
        <dbReference type="SAM" id="MobiDB-lite"/>
    </source>
</evidence>
<reference evidence="2 3" key="1">
    <citation type="submission" date="2021-03" db="EMBL/GenBank/DDBJ databases">
        <authorList>
            <person name="King G.J."/>
            <person name="Bancroft I."/>
            <person name="Baten A."/>
            <person name="Bloomfield J."/>
            <person name="Borpatragohain P."/>
            <person name="He Z."/>
            <person name="Irish N."/>
            <person name="Irwin J."/>
            <person name="Liu K."/>
            <person name="Mauleon R.P."/>
            <person name="Moore J."/>
            <person name="Morris R."/>
            <person name="Ostergaard L."/>
            <person name="Wang B."/>
            <person name="Wells R."/>
        </authorList>
    </citation>
    <scope>NUCLEOTIDE SEQUENCE [LARGE SCALE GENOMIC DNA]</scope>
    <source>
        <strain evidence="2">R-o-18</strain>
        <tissue evidence="2">Leaf</tissue>
    </source>
</reference>
<sequence length="315" mass="33739">IVWRHPATVPPSASQRRLLRRRILSQGSATSPPSSMKKKKPKISPPKPPSISPSNSPPSMTSPKSPLVSSAPADPIDSDLTSSREAPKIVSDAQFSSRADAVAQQAVGAPDLPLAPSIPPLSKTVIDDRSSDPSSTNINNPSMNLELISVVSPPRTSVTDKVALVTVDAKMISLSSQLATNKTQATDEMECFDAADAQHKQKQESVGRKTRRSRSKDKQVWKVVETTTEVINIATTKPSPVQSALIKTQLVQTVMPQGSKLGTEKDKVQGESSNTPSYLRSPRPRSRSATTRSSQSDAQPDSSDVESSDSELEEG</sequence>
<protein>
    <submittedName>
        <fullName evidence="2">Uncharacterized protein</fullName>
    </submittedName>
</protein>
<feature type="compositionally biased region" description="Low complexity" evidence="1">
    <location>
        <begin position="52"/>
        <end position="66"/>
    </location>
</feature>
<gene>
    <name evidence="2" type="primary">A02g512630.1_BraROA</name>
    <name evidence="2" type="ORF">IGI04_008527</name>
</gene>
<feature type="compositionally biased region" description="Basic and acidic residues" evidence="1">
    <location>
        <begin position="196"/>
        <end position="207"/>
    </location>
</feature>
<comment type="caution">
    <text evidence="2">The sequence shown here is derived from an EMBL/GenBank/DDBJ whole genome shotgun (WGS) entry which is preliminary data.</text>
</comment>
<evidence type="ECO:0000313" key="2">
    <source>
        <dbReference type="EMBL" id="KAG5412208.1"/>
    </source>
</evidence>